<keyword evidence="7" id="KW-0807">Transducer</keyword>
<dbReference type="AlphaFoldDB" id="A0AA38I0H5"/>
<dbReference type="InterPro" id="IPR013604">
    <property type="entry name" value="7TM_chemorcpt"/>
</dbReference>
<comment type="caution">
    <text evidence="9">The sequence shown here is derived from an EMBL/GenBank/DDBJ whole genome shotgun (WGS) entry which is preliminary data.</text>
</comment>
<feature type="transmembrane region" description="Helical" evidence="8">
    <location>
        <begin position="110"/>
        <end position="134"/>
    </location>
</feature>
<dbReference type="GO" id="GO:0005886">
    <property type="term" value="C:plasma membrane"/>
    <property type="evidence" value="ECO:0007669"/>
    <property type="project" value="UniProtKB-SubCell"/>
</dbReference>
<dbReference type="PANTHER" id="PTHR21143">
    <property type="entry name" value="INVERTEBRATE GUSTATORY RECEPTOR"/>
    <property type="match status" value="1"/>
</dbReference>
<dbReference type="GO" id="GO:0007635">
    <property type="term" value="P:chemosensory behavior"/>
    <property type="evidence" value="ECO:0007669"/>
    <property type="project" value="TreeGrafter"/>
</dbReference>
<evidence type="ECO:0000256" key="1">
    <source>
        <dbReference type="ARBA" id="ARBA00004651"/>
    </source>
</evidence>
<dbReference type="GO" id="GO:0030424">
    <property type="term" value="C:axon"/>
    <property type="evidence" value="ECO:0007669"/>
    <property type="project" value="TreeGrafter"/>
</dbReference>
<protein>
    <recommendedName>
        <fullName evidence="11">Gustatory receptor</fullName>
    </recommendedName>
</protein>
<gene>
    <name evidence="9" type="ORF">Zmor_019782</name>
</gene>
<dbReference type="GO" id="GO:0043025">
    <property type="term" value="C:neuronal cell body"/>
    <property type="evidence" value="ECO:0007669"/>
    <property type="project" value="TreeGrafter"/>
</dbReference>
<dbReference type="GO" id="GO:0008049">
    <property type="term" value="P:male courtship behavior"/>
    <property type="evidence" value="ECO:0007669"/>
    <property type="project" value="TreeGrafter"/>
</dbReference>
<dbReference type="GO" id="GO:0030425">
    <property type="term" value="C:dendrite"/>
    <property type="evidence" value="ECO:0007669"/>
    <property type="project" value="TreeGrafter"/>
</dbReference>
<feature type="transmembrane region" description="Helical" evidence="8">
    <location>
        <begin position="81"/>
        <end position="103"/>
    </location>
</feature>
<dbReference type="GO" id="GO:0007165">
    <property type="term" value="P:signal transduction"/>
    <property type="evidence" value="ECO:0007669"/>
    <property type="project" value="UniProtKB-KW"/>
</dbReference>
<feature type="transmembrane region" description="Helical" evidence="8">
    <location>
        <begin position="15"/>
        <end position="32"/>
    </location>
</feature>
<dbReference type="EMBL" id="JALNTZ010000006">
    <property type="protein sequence ID" value="KAJ3647938.1"/>
    <property type="molecule type" value="Genomic_DNA"/>
</dbReference>
<keyword evidence="4 8" id="KW-1133">Transmembrane helix</keyword>
<dbReference type="PANTHER" id="PTHR21143:SF104">
    <property type="entry name" value="GUSTATORY RECEPTOR 8A-RELATED"/>
    <property type="match status" value="1"/>
</dbReference>
<evidence type="ECO:0000256" key="5">
    <source>
        <dbReference type="ARBA" id="ARBA00023136"/>
    </source>
</evidence>
<keyword evidence="5 8" id="KW-0472">Membrane</keyword>
<evidence type="ECO:0000256" key="2">
    <source>
        <dbReference type="ARBA" id="ARBA00022475"/>
    </source>
</evidence>
<evidence type="ECO:0008006" key="11">
    <source>
        <dbReference type="Google" id="ProtNLM"/>
    </source>
</evidence>
<dbReference type="Pfam" id="PF08395">
    <property type="entry name" value="7tm_7"/>
    <property type="match status" value="1"/>
</dbReference>
<dbReference type="Proteomes" id="UP001168821">
    <property type="component" value="Unassembled WGS sequence"/>
</dbReference>
<keyword evidence="10" id="KW-1185">Reference proteome</keyword>
<evidence type="ECO:0000313" key="10">
    <source>
        <dbReference type="Proteomes" id="UP001168821"/>
    </source>
</evidence>
<evidence type="ECO:0000256" key="8">
    <source>
        <dbReference type="SAM" id="Phobius"/>
    </source>
</evidence>
<name>A0AA38I0H5_9CUCU</name>
<sequence>MPYFKIFIPTPSIDMYYELLVIVVITTVVAKIKNGYVHLNANLEIACKSPQLIDKMRFLTQDYRILGETIEVFNDLFGYQLILITLHCGLLIFSGLNFIIIALKTEHDDLIFFHVVASNMLVIIFVLANMLMIVMPMSAAMDEAQRFLDLCYKSKDRFNLESRQIAMITEMISYSKLFCRKFSAKGFFVINKTIVFNFSGLIATYVIITMQFNESQFEQMNKNLNQS</sequence>
<reference evidence="9" key="1">
    <citation type="journal article" date="2023" name="G3 (Bethesda)">
        <title>Whole genome assemblies of Zophobas morio and Tenebrio molitor.</title>
        <authorList>
            <person name="Kaur S."/>
            <person name="Stinson S.A."/>
            <person name="diCenzo G.C."/>
        </authorList>
    </citation>
    <scope>NUCLEOTIDE SEQUENCE</scope>
    <source>
        <strain evidence="9">QUZm001</strain>
    </source>
</reference>
<evidence type="ECO:0000256" key="4">
    <source>
        <dbReference type="ARBA" id="ARBA00022989"/>
    </source>
</evidence>
<accession>A0AA38I0H5</accession>
<keyword evidence="6" id="KW-0675">Receptor</keyword>
<evidence type="ECO:0000256" key="7">
    <source>
        <dbReference type="ARBA" id="ARBA00023224"/>
    </source>
</evidence>
<comment type="subcellular location">
    <subcellularLocation>
        <location evidence="1">Cell membrane</location>
        <topology evidence="1">Multi-pass membrane protein</topology>
    </subcellularLocation>
</comment>
<dbReference type="GO" id="GO:0050909">
    <property type="term" value="P:sensory perception of taste"/>
    <property type="evidence" value="ECO:0007669"/>
    <property type="project" value="InterPro"/>
</dbReference>
<evidence type="ECO:0000256" key="6">
    <source>
        <dbReference type="ARBA" id="ARBA00023170"/>
    </source>
</evidence>
<evidence type="ECO:0000313" key="9">
    <source>
        <dbReference type="EMBL" id="KAJ3647938.1"/>
    </source>
</evidence>
<feature type="transmembrane region" description="Helical" evidence="8">
    <location>
        <begin position="194"/>
        <end position="212"/>
    </location>
</feature>
<evidence type="ECO:0000256" key="3">
    <source>
        <dbReference type="ARBA" id="ARBA00022692"/>
    </source>
</evidence>
<keyword evidence="2" id="KW-1003">Cell membrane</keyword>
<organism evidence="9 10">
    <name type="scientific">Zophobas morio</name>
    <dbReference type="NCBI Taxonomy" id="2755281"/>
    <lineage>
        <taxon>Eukaryota</taxon>
        <taxon>Metazoa</taxon>
        <taxon>Ecdysozoa</taxon>
        <taxon>Arthropoda</taxon>
        <taxon>Hexapoda</taxon>
        <taxon>Insecta</taxon>
        <taxon>Pterygota</taxon>
        <taxon>Neoptera</taxon>
        <taxon>Endopterygota</taxon>
        <taxon>Coleoptera</taxon>
        <taxon>Polyphaga</taxon>
        <taxon>Cucujiformia</taxon>
        <taxon>Tenebrionidae</taxon>
        <taxon>Zophobas</taxon>
    </lineage>
</organism>
<keyword evidence="3 8" id="KW-0812">Transmembrane</keyword>
<proteinExistence type="predicted"/>